<evidence type="ECO:0000259" key="3">
    <source>
        <dbReference type="SMART" id="SM00822"/>
    </source>
</evidence>
<evidence type="ECO:0000313" key="5">
    <source>
        <dbReference type="Proteomes" id="UP001501612"/>
    </source>
</evidence>
<proteinExistence type="inferred from homology"/>
<feature type="domain" description="Ketoreductase" evidence="3">
    <location>
        <begin position="3"/>
        <end position="177"/>
    </location>
</feature>
<dbReference type="Proteomes" id="UP001501612">
    <property type="component" value="Unassembled WGS sequence"/>
</dbReference>
<keyword evidence="5" id="KW-1185">Reference proteome</keyword>
<dbReference type="InterPro" id="IPR036291">
    <property type="entry name" value="NAD(P)-bd_dom_sf"/>
</dbReference>
<comment type="similarity">
    <text evidence="1">Belongs to the short-chain dehydrogenases/reductases (SDR) family.</text>
</comment>
<keyword evidence="2" id="KW-0560">Oxidoreductase</keyword>
<evidence type="ECO:0000313" key="4">
    <source>
        <dbReference type="EMBL" id="GAA1926271.1"/>
    </source>
</evidence>
<evidence type="ECO:0000256" key="1">
    <source>
        <dbReference type="ARBA" id="ARBA00006484"/>
    </source>
</evidence>
<dbReference type="SMART" id="SM00822">
    <property type="entry name" value="PKS_KR"/>
    <property type="match status" value="1"/>
</dbReference>
<organism evidence="4 5">
    <name type="scientific">Nocardioides lentus</name>
    <dbReference type="NCBI Taxonomy" id="338077"/>
    <lineage>
        <taxon>Bacteria</taxon>
        <taxon>Bacillati</taxon>
        <taxon>Actinomycetota</taxon>
        <taxon>Actinomycetes</taxon>
        <taxon>Propionibacteriales</taxon>
        <taxon>Nocardioidaceae</taxon>
        <taxon>Nocardioides</taxon>
    </lineage>
</organism>
<dbReference type="Gene3D" id="3.40.50.720">
    <property type="entry name" value="NAD(P)-binding Rossmann-like Domain"/>
    <property type="match status" value="1"/>
</dbReference>
<dbReference type="PANTHER" id="PTHR44196">
    <property type="entry name" value="DEHYDROGENASE/REDUCTASE SDR FAMILY MEMBER 7B"/>
    <property type="match status" value="1"/>
</dbReference>
<gene>
    <name evidence="4" type="ORF">GCM10009737_30130</name>
</gene>
<evidence type="ECO:0000256" key="2">
    <source>
        <dbReference type="ARBA" id="ARBA00023002"/>
    </source>
</evidence>
<dbReference type="Pfam" id="PF00106">
    <property type="entry name" value="adh_short"/>
    <property type="match status" value="1"/>
</dbReference>
<accession>A0ABP5B1T1</accession>
<dbReference type="PANTHER" id="PTHR44196:SF1">
    <property type="entry name" value="DEHYDROGENASE_REDUCTASE SDR FAMILY MEMBER 7B"/>
    <property type="match status" value="1"/>
</dbReference>
<dbReference type="PRINTS" id="PR00081">
    <property type="entry name" value="GDHRDH"/>
</dbReference>
<dbReference type="InterPro" id="IPR057326">
    <property type="entry name" value="KR_dom"/>
</dbReference>
<dbReference type="EMBL" id="BAAAMY010000007">
    <property type="protein sequence ID" value="GAA1926271.1"/>
    <property type="molecule type" value="Genomic_DNA"/>
</dbReference>
<dbReference type="SUPFAM" id="SSF51735">
    <property type="entry name" value="NAD(P)-binding Rossmann-fold domains"/>
    <property type="match status" value="1"/>
</dbReference>
<name>A0ABP5B1T1_9ACTN</name>
<protein>
    <submittedName>
        <fullName evidence="4">SDR family oxidoreductase</fullName>
    </submittedName>
</protein>
<sequence length="264" mass="27949">MPRVCLVTGASSGIGRAVAHVLAASGEILVLAARREQVTEEVAQECRDRGAASVTVCATDVIDDDAVARLVATTTAAYGRIDAVLHCAGLVTYGTFLDTDPADFDTVVDVNLKGAANVARHTLPVLREQGRGTLLLTGSLLGHVAVPEMTAYVVSKWGVRALARQLKIENADLPGVRIAYAAPGSVDTPIYDKALDDGGATSKPPPPVMSAEKVAGRIVRHLDAYRHELQTAATNNVVIAGFEIMPWVYDRAIGPAFRLLSRRS</sequence>
<comment type="caution">
    <text evidence="4">The sequence shown here is derived from an EMBL/GenBank/DDBJ whole genome shotgun (WGS) entry which is preliminary data.</text>
</comment>
<dbReference type="CDD" id="cd05233">
    <property type="entry name" value="SDR_c"/>
    <property type="match status" value="1"/>
</dbReference>
<reference evidence="5" key="1">
    <citation type="journal article" date="2019" name="Int. J. Syst. Evol. Microbiol.">
        <title>The Global Catalogue of Microorganisms (GCM) 10K type strain sequencing project: providing services to taxonomists for standard genome sequencing and annotation.</title>
        <authorList>
            <consortium name="The Broad Institute Genomics Platform"/>
            <consortium name="The Broad Institute Genome Sequencing Center for Infectious Disease"/>
            <person name="Wu L."/>
            <person name="Ma J."/>
        </authorList>
    </citation>
    <scope>NUCLEOTIDE SEQUENCE [LARGE SCALE GENOMIC DNA]</scope>
    <source>
        <strain evidence="5">JCM 14046</strain>
    </source>
</reference>
<dbReference type="RefSeq" id="WP_344008401.1">
    <property type="nucleotide sequence ID" value="NZ_BAAAMY010000007.1"/>
</dbReference>
<dbReference type="InterPro" id="IPR002347">
    <property type="entry name" value="SDR_fam"/>
</dbReference>